<dbReference type="Proteomes" id="UP000694892">
    <property type="component" value="Chromosome 1L"/>
</dbReference>
<evidence type="ECO:0000259" key="1">
    <source>
        <dbReference type="PROSITE" id="PS51789"/>
    </source>
</evidence>
<dbReference type="Pfam" id="PF11648">
    <property type="entry name" value="RIG-I_C-RD"/>
    <property type="match status" value="1"/>
</dbReference>
<dbReference type="GO" id="GO:0003725">
    <property type="term" value="F:double-stranded RNA binding"/>
    <property type="evidence" value="ECO:0007669"/>
    <property type="project" value="TreeGrafter"/>
</dbReference>
<dbReference type="EMBL" id="CM004466">
    <property type="protein sequence ID" value="OCU00931.1"/>
    <property type="molecule type" value="Genomic_DNA"/>
</dbReference>
<dbReference type="GO" id="GO:0003727">
    <property type="term" value="F:single-stranded RNA binding"/>
    <property type="evidence" value="ECO:0007669"/>
    <property type="project" value="TreeGrafter"/>
</dbReference>
<gene>
    <name evidence="2" type="ORF">XELAEV_18006710mg</name>
</gene>
<proteinExistence type="predicted"/>
<dbReference type="GO" id="GO:0140374">
    <property type="term" value="P:antiviral innate immune response"/>
    <property type="evidence" value="ECO:0007669"/>
    <property type="project" value="TreeGrafter"/>
</dbReference>
<dbReference type="PANTHER" id="PTHR14074:SF16">
    <property type="entry name" value="ANTIVIRAL INNATE IMMUNE RESPONSE RECEPTOR RIG-I"/>
    <property type="match status" value="1"/>
</dbReference>
<dbReference type="Gene3D" id="2.170.150.30">
    <property type="entry name" value="RIG-I-like receptor, C-terminal regulatory domain"/>
    <property type="match status" value="1"/>
</dbReference>
<organism evidence="2 3">
    <name type="scientific">Xenopus laevis</name>
    <name type="common">African clawed frog</name>
    <dbReference type="NCBI Taxonomy" id="8355"/>
    <lineage>
        <taxon>Eukaryota</taxon>
        <taxon>Metazoa</taxon>
        <taxon>Chordata</taxon>
        <taxon>Craniata</taxon>
        <taxon>Vertebrata</taxon>
        <taxon>Euteleostomi</taxon>
        <taxon>Amphibia</taxon>
        <taxon>Batrachia</taxon>
        <taxon>Anura</taxon>
        <taxon>Pipoidea</taxon>
        <taxon>Pipidae</taxon>
        <taxon>Xenopodinae</taxon>
        <taxon>Xenopus</taxon>
        <taxon>Xenopus</taxon>
    </lineage>
</organism>
<sequence>MLYSHTRVSHHTVIDKTFKDRYITKNHPKPRTFQGYKKIYKIFCKKPGCNADWGVSGTYQCFQDIPLIKIEEFVIENPDGTQDYKNRWVDVHFTMTELSTEDLPLSFSTCN</sequence>
<dbReference type="GO" id="GO:0002753">
    <property type="term" value="P:cytoplasmic pattern recognition receptor signaling pathway"/>
    <property type="evidence" value="ECO:0007669"/>
    <property type="project" value="TreeGrafter"/>
</dbReference>
<dbReference type="AlphaFoldDB" id="A0A974E0M1"/>
<reference evidence="3" key="1">
    <citation type="journal article" date="2016" name="Nature">
        <title>Genome evolution in the allotetraploid frog Xenopus laevis.</title>
        <authorList>
            <person name="Session A.M."/>
            <person name="Uno Y."/>
            <person name="Kwon T."/>
            <person name="Chapman J.A."/>
            <person name="Toyoda A."/>
            <person name="Takahashi S."/>
            <person name="Fukui A."/>
            <person name="Hikosaka A."/>
            <person name="Suzuki A."/>
            <person name="Kondo M."/>
            <person name="van Heeringen S.J."/>
            <person name="Quigley I."/>
            <person name="Heinz S."/>
            <person name="Ogino H."/>
            <person name="Ochi H."/>
            <person name="Hellsten U."/>
            <person name="Lyons J.B."/>
            <person name="Simakov O."/>
            <person name="Putnam N."/>
            <person name="Stites J."/>
            <person name="Kuroki Y."/>
            <person name="Tanaka T."/>
            <person name="Michiue T."/>
            <person name="Watanabe M."/>
            <person name="Bogdanovic O."/>
            <person name="Lister R."/>
            <person name="Georgiou G."/>
            <person name="Paranjpe S.S."/>
            <person name="van Kruijsbergen I."/>
            <person name="Shu S."/>
            <person name="Carlson J."/>
            <person name="Kinoshita T."/>
            <person name="Ohta Y."/>
            <person name="Mawaribuchi S."/>
            <person name="Jenkins J."/>
            <person name="Grimwood J."/>
            <person name="Schmutz J."/>
            <person name="Mitros T."/>
            <person name="Mozaffari S.V."/>
            <person name="Suzuki Y."/>
            <person name="Haramoto Y."/>
            <person name="Yamamoto T.S."/>
            <person name="Takagi C."/>
            <person name="Heald R."/>
            <person name="Miller K."/>
            <person name="Haudenschild C."/>
            <person name="Kitzman J."/>
            <person name="Nakayama T."/>
            <person name="Izutsu Y."/>
            <person name="Robert J."/>
            <person name="Fortriede J."/>
            <person name="Burns K."/>
            <person name="Lotay V."/>
            <person name="Karimi K."/>
            <person name="Yasuoka Y."/>
            <person name="Dichmann D.S."/>
            <person name="Flajnik M.F."/>
            <person name="Houston D.W."/>
            <person name="Shendure J."/>
            <person name="DuPasquier L."/>
            <person name="Vize P.D."/>
            <person name="Zorn A.M."/>
            <person name="Ito M."/>
            <person name="Marcotte E.M."/>
            <person name="Wallingford J.B."/>
            <person name="Ito Y."/>
            <person name="Asashima M."/>
            <person name="Ueno N."/>
            <person name="Matsuda Y."/>
            <person name="Veenstra G.J."/>
            <person name="Fujiyama A."/>
            <person name="Harland R.M."/>
            <person name="Taira M."/>
            <person name="Rokhsar D.S."/>
        </authorList>
    </citation>
    <scope>NUCLEOTIDE SEQUENCE [LARGE SCALE GENOMIC DNA]</scope>
    <source>
        <strain evidence="3">J</strain>
    </source>
</reference>
<accession>A0A974E0M1</accession>
<evidence type="ECO:0000313" key="2">
    <source>
        <dbReference type="EMBL" id="OCU00931.1"/>
    </source>
</evidence>
<dbReference type="InterPro" id="IPR021673">
    <property type="entry name" value="RLR_CTR"/>
</dbReference>
<dbReference type="GO" id="GO:0008270">
    <property type="term" value="F:zinc ion binding"/>
    <property type="evidence" value="ECO:0007669"/>
    <property type="project" value="TreeGrafter"/>
</dbReference>
<dbReference type="PROSITE" id="PS51789">
    <property type="entry name" value="RLR_CTR"/>
    <property type="match status" value="1"/>
</dbReference>
<protein>
    <recommendedName>
        <fullName evidence="1">RLR CTR domain-containing protein</fullName>
    </recommendedName>
</protein>
<name>A0A974E0M1_XENLA</name>
<evidence type="ECO:0000313" key="3">
    <source>
        <dbReference type="Proteomes" id="UP000694892"/>
    </source>
</evidence>
<dbReference type="PANTHER" id="PTHR14074">
    <property type="entry name" value="HELICASE WITH DEATH DOMAIN-RELATED"/>
    <property type="match status" value="1"/>
</dbReference>
<dbReference type="GO" id="GO:0005737">
    <property type="term" value="C:cytoplasm"/>
    <property type="evidence" value="ECO:0007669"/>
    <property type="project" value="TreeGrafter"/>
</dbReference>
<dbReference type="InterPro" id="IPR038557">
    <property type="entry name" value="RLR_C_sf"/>
</dbReference>
<feature type="domain" description="RLR CTR" evidence="1">
    <location>
        <begin position="1"/>
        <end position="105"/>
    </location>
</feature>
<dbReference type="InterPro" id="IPR051363">
    <property type="entry name" value="RLR_Helicase"/>
</dbReference>